<evidence type="ECO:0000259" key="1">
    <source>
        <dbReference type="PROSITE" id="PS51819"/>
    </source>
</evidence>
<feature type="domain" description="VOC" evidence="1">
    <location>
        <begin position="1"/>
        <end position="120"/>
    </location>
</feature>
<evidence type="ECO:0000313" key="3">
    <source>
        <dbReference type="Proteomes" id="UP001166293"/>
    </source>
</evidence>
<organism evidence="2 3">
    <name type="scientific">Thalassococcus arenae</name>
    <dbReference type="NCBI Taxonomy" id="2851652"/>
    <lineage>
        <taxon>Bacteria</taxon>
        <taxon>Pseudomonadati</taxon>
        <taxon>Pseudomonadota</taxon>
        <taxon>Alphaproteobacteria</taxon>
        <taxon>Rhodobacterales</taxon>
        <taxon>Roseobacteraceae</taxon>
        <taxon>Thalassococcus</taxon>
    </lineage>
</organism>
<accession>A0ABS6N4Z9</accession>
<dbReference type="InterPro" id="IPR037523">
    <property type="entry name" value="VOC_core"/>
</dbReference>
<dbReference type="InterPro" id="IPR041581">
    <property type="entry name" value="Glyoxalase_6"/>
</dbReference>
<dbReference type="RefSeq" id="WP_217776910.1">
    <property type="nucleotide sequence ID" value="NZ_JAHRWL010000001.1"/>
</dbReference>
<dbReference type="Proteomes" id="UP001166293">
    <property type="component" value="Unassembled WGS sequence"/>
</dbReference>
<comment type="caution">
    <text evidence="2">The sequence shown here is derived from an EMBL/GenBank/DDBJ whole genome shotgun (WGS) entry which is preliminary data.</text>
</comment>
<reference evidence="2" key="1">
    <citation type="submission" date="2021-06" db="EMBL/GenBank/DDBJ databases">
        <title>Thalassococcus sp. CAU 1522 isolated from sea sand, Republic of Korea.</title>
        <authorList>
            <person name="Kim W."/>
        </authorList>
    </citation>
    <scope>NUCLEOTIDE SEQUENCE</scope>
    <source>
        <strain evidence="2">CAU 1522</strain>
    </source>
</reference>
<dbReference type="PROSITE" id="PS51819">
    <property type="entry name" value="VOC"/>
    <property type="match status" value="1"/>
</dbReference>
<gene>
    <name evidence="2" type="ORF">KUH32_04755</name>
</gene>
<dbReference type="EMBL" id="JAHRWL010000001">
    <property type="protein sequence ID" value="MBV2359077.1"/>
    <property type="molecule type" value="Genomic_DNA"/>
</dbReference>
<dbReference type="Pfam" id="PF18029">
    <property type="entry name" value="Glyoxalase_6"/>
    <property type="match status" value="1"/>
</dbReference>
<evidence type="ECO:0000313" key="2">
    <source>
        <dbReference type="EMBL" id="MBV2359077.1"/>
    </source>
</evidence>
<sequence length="126" mass="13384">MKYSATIDVPALDAGIAFYAGVFGFVETARPLSGYAVLTQGEQRLGIIQKEPGSRPVRTESEPRHWSPVHLDFHVEDFEAVLKAALAAGAVVDKRFDGGPHPAVAFCADPFGNGFCIVGPEGDAPD</sequence>
<name>A0ABS6N4Z9_9RHOB</name>
<protein>
    <submittedName>
        <fullName evidence="2">VOC family protein</fullName>
    </submittedName>
</protein>
<proteinExistence type="predicted"/>
<keyword evidence="3" id="KW-1185">Reference proteome</keyword>